<evidence type="ECO:0000256" key="1">
    <source>
        <dbReference type="SAM" id="SignalP"/>
    </source>
</evidence>
<gene>
    <name evidence="2" type="ORF">GCM10008090_00070</name>
</gene>
<dbReference type="RefSeq" id="WP_189397962.1">
    <property type="nucleotide sequence ID" value="NZ_BMXA01000001.1"/>
</dbReference>
<reference evidence="2" key="1">
    <citation type="journal article" date="2014" name="Int. J. Syst. Evol. Microbiol.">
        <title>Complete genome sequence of Corynebacterium casei LMG S-19264T (=DSM 44701T), isolated from a smear-ripened cheese.</title>
        <authorList>
            <consortium name="US DOE Joint Genome Institute (JGI-PGF)"/>
            <person name="Walter F."/>
            <person name="Albersmeier A."/>
            <person name="Kalinowski J."/>
            <person name="Ruckert C."/>
        </authorList>
    </citation>
    <scope>NUCLEOTIDE SEQUENCE</scope>
    <source>
        <strain evidence="2">KCTC 12711</strain>
    </source>
</reference>
<keyword evidence="3" id="KW-1185">Reference proteome</keyword>
<proteinExistence type="predicted"/>
<feature type="signal peptide" evidence="1">
    <location>
        <begin position="1"/>
        <end position="24"/>
    </location>
</feature>
<protein>
    <submittedName>
        <fullName evidence="2">Uncharacterized protein</fullName>
    </submittedName>
</protein>
<evidence type="ECO:0000313" key="2">
    <source>
        <dbReference type="EMBL" id="GGZ95906.1"/>
    </source>
</evidence>
<evidence type="ECO:0000313" key="3">
    <source>
        <dbReference type="Proteomes" id="UP000614811"/>
    </source>
</evidence>
<dbReference type="AlphaFoldDB" id="A0A918RI99"/>
<organism evidence="2 3">
    <name type="scientific">Arenicella chitinivorans</name>
    <dbReference type="NCBI Taxonomy" id="1329800"/>
    <lineage>
        <taxon>Bacteria</taxon>
        <taxon>Pseudomonadati</taxon>
        <taxon>Pseudomonadota</taxon>
        <taxon>Gammaproteobacteria</taxon>
        <taxon>Arenicellales</taxon>
        <taxon>Arenicellaceae</taxon>
        <taxon>Arenicella</taxon>
    </lineage>
</organism>
<dbReference type="Proteomes" id="UP000614811">
    <property type="component" value="Unassembled WGS sequence"/>
</dbReference>
<dbReference type="EMBL" id="BMXA01000001">
    <property type="protein sequence ID" value="GGZ95906.1"/>
    <property type="molecule type" value="Genomic_DNA"/>
</dbReference>
<accession>A0A918RI99</accession>
<keyword evidence="1" id="KW-0732">Signal</keyword>
<sequence>MKKRYKILLGLLCLLVVVCLGLQTDDDLSPEAVALIEQVDWHSPSEAFVYHLGMEAELGADPMLVGQEVLAEIRQLEAAYASLTSFDELPSLSERDTLQLGDYKAFCSLRDGEGCLSRLFEDSDIPLDSPEMVAAQKRYLKLLSFGDYRTLSEPHYLEHFGGFSAWTKGNRLVSLEAIALAKAGEPELASANLYEVLGLQRRLIAQTDTLIARMVSYVQFNETIDVLSVIHREFNLHGRKIKPLTTDELSLHAVLAHEFMFARSGLGTVLLDSEYNEYSAWPDWVVRMGLKPNITLNELVPHYLQAIDVSEMTQPRFDHDDHMEVNASHLRNFLGSKIFIDAKPDLNPYIARGFNLNVKIALFNGLINNEVNDATLGSIENPYYDDEFDAVLSEDAKRVCMGGPLEDAHGYRCLSVAM</sequence>
<comment type="caution">
    <text evidence="2">The sequence shown here is derived from an EMBL/GenBank/DDBJ whole genome shotgun (WGS) entry which is preliminary data.</text>
</comment>
<name>A0A918RI99_9GAMM</name>
<reference evidence="2" key="2">
    <citation type="submission" date="2020-09" db="EMBL/GenBank/DDBJ databases">
        <authorList>
            <person name="Sun Q."/>
            <person name="Kim S."/>
        </authorList>
    </citation>
    <scope>NUCLEOTIDE SEQUENCE</scope>
    <source>
        <strain evidence="2">KCTC 12711</strain>
    </source>
</reference>
<feature type="chain" id="PRO_5036954335" evidence="1">
    <location>
        <begin position="25"/>
        <end position="418"/>
    </location>
</feature>